<comment type="caution">
    <text evidence="2">The sequence shown here is derived from an EMBL/GenBank/DDBJ whole genome shotgun (WGS) entry which is preliminary data.</text>
</comment>
<keyword evidence="1" id="KW-0732">Signal</keyword>
<dbReference type="Gene3D" id="2.130.10.10">
    <property type="entry name" value="YVTN repeat-like/Quinoprotein amine dehydrogenase"/>
    <property type="match status" value="1"/>
</dbReference>
<dbReference type="Proteomes" id="UP001283341">
    <property type="component" value="Unassembled WGS sequence"/>
</dbReference>
<feature type="signal peptide" evidence="1">
    <location>
        <begin position="1"/>
        <end position="23"/>
    </location>
</feature>
<dbReference type="EMBL" id="JAUEDM010000001">
    <property type="protein sequence ID" value="KAK3330574.1"/>
    <property type="molecule type" value="Genomic_DNA"/>
</dbReference>
<evidence type="ECO:0008006" key="4">
    <source>
        <dbReference type="Google" id="ProtNLM"/>
    </source>
</evidence>
<accession>A0AAE0MGY4</accession>
<dbReference type="InterPro" id="IPR015943">
    <property type="entry name" value="WD40/YVTN_repeat-like_dom_sf"/>
</dbReference>
<reference evidence="2" key="1">
    <citation type="journal article" date="2023" name="Mol. Phylogenet. Evol.">
        <title>Genome-scale phylogeny and comparative genomics of the fungal order Sordariales.</title>
        <authorList>
            <person name="Hensen N."/>
            <person name="Bonometti L."/>
            <person name="Westerberg I."/>
            <person name="Brannstrom I.O."/>
            <person name="Guillou S."/>
            <person name="Cros-Aarteil S."/>
            <person name="Calhoun S."/>
            <person name="Haridas S."/>
            <person name="Kuo A."/>
            <person name="Mondo S."/>
            <person name="Pangilinan J."/>
            <person name="Riley R."/>
            <person name="LaButti K."/>
            <person name="Andreopoulos B."/>
            <person name="Lipzen A."/>
            <person name="Chen C."/>
            <person name="Yan M."/>
            <person name="Daum C."/>
            <person name="Ng V."/>
            <person name="Clum A."/>
            <person name="Steindorff A."/>
            <person name="Ohm R.A."/>
            <person name="Martin F."/>
            <person name="Silar P."/>
            <person name="Natvig D.O."/>
            <person name="Lalanne C."/>
            <person name="Gautier V."/>
            <person name="Ament-Velasquez S.L."/>
            <person name="Kruys A."/>
            <person name="Hutchinson M.I."/>
            <person name="Powell A.J."/>
            <person name="Barry K."/>
            <person name="Miller A.N."/>
            <person name="Grigoriev I.V."/>
            <person name="Debuchy R."/>
            <person name="Gladieux P."/>
            <person name="Hiltunen Thoren M."/>
            <person name="Johannesson H."/>
        </authorList>
    </citation>
    <scope>NUCLEOTIDE SEQUENCE</scope>
    <source>
        <strain evidence="2">CBS 118394</strain>
    </source>
</reference>
<feature type="chain" id="PRO_5042173554" description="3-carboxymuconate cyclase" evidence="1">
    <location>
        <begin position="24"/>
        <end position="435"/>
    </location>
</feature>
<name>A0AAE0MGY4_9PEZI</name>
<sequence length="435" mass="43334">MHSLIRYSLVATAVLGMAGGVASRPSARQAAAAGAANAKAFYFITNNEENTVAAVELGADGLVTGKATVLATGGAGANGIDGSTNKSAVPDALFSQSALTIAGMNIFAVNAGSNSISMLAINPADPLKLRMVGDPVVIPGEFPNTVAASEKLGLVCVGLTGKKAGVSCASFSSEAGVGEMDELRGFELNQSTPPVGPTNTVSHVFFSSDETQLLATVKGDPAKNNTGFIAAYAVEQKTGGRNFKRTNNNETSAGGEKGAAAAAAAVSVSRDNVRSSPEGTAVLFGSVAIPGASAVLVTDASFGVAILNIDGTTGKAETVAKVALADQKATCWSAISPATGTAFVTDVGINRLVEVGRNGGGELAVLNEVDMSVTGDPGVIDLRAGGELVYALSPGNGTTQAAVSVVNVVTKKLLQSAKLSGLGAGANSMGMALLI</sequence>
<reference evidence="2" key="2">
    <citation type="submission" date="2023-06" db="EMBL/GenBank/DDBJ databases">
        <authorList>
            <consortium name="Lawrence Berkeley National Laboratory"/>
            <person name="Haridas S."/>
            <person name="Hensen N."/>
            <person name="Bonometti L."/>
            <person name="Westerberg I."/>
            <person name="Brannstrom I.O."/>
            <person name="Guillou S."/>
            <person name="Cros-Aarteil S."/>
            <person name="Calhoun S."/>
            <person name="Kuo A."/>
            <person name="Mondo S."/>
            <person name="Pangilinan J."/>
            <person name="Riley R."/>
            <person name="Labutti K."/>
            <person name="Andreopoulos B."/>
            <person name="Lipzen A."/>
            <person name="Chen C."/>
            <person name="Yanf M."/>
            <person name="Daum C."/>
            <person name="Ng V."/>
            <person name="Clum A."/>
            <person name="Steindorff A."/>
            <person name="Ohm R."/>
            <person name="Martin F."/>
            <person name="Silar P."/>
            <person name="Natvig D."/>
            <person name="Lalanne C."/>
            <person name="Gautier V."/>
            <person name="Ament-Velasquez S.L."/>
            <person name="Kruys A."/>
            <person name="Hutchinson M.I."/>
            <person name="Powell A.J."/>
            <person name="Barry K."/>
            <person name="Miller A.N."/>
            <person name="Grigoriev I.V."/>
            <person name="Debuchy R."/>
            <person name="Gladieux P."/>
            <person name="Thoren M.H."/>
            <person name="Johannesson H."/>
        </authorList>
    </citation>
    <scope>NUCLEOTIDE SEQUENCE</scope>
    <source>
        <strain evidence="2">CBS 118394</strain>
    </source>
</reference>
<evidence type="ECO:0000313" key="3">
    <source>
        <dbReference type="Proteomes" id="UP001283341"/>
    </source>
</evidence>
<organism evidence="2 3">
    <name type="scientific">Apodospora peruviana</name>
    <dbReference type="NCBI Taxonomy" id="516989"/>
    <lineage>
        <taxon>Eukaryota</taxon>
        <taxon>Fungi</taxon>
        <taxon>Dikarya</taxon>
        <taxon>Ascomycota</taxon>
        <taxon>Pezizomycotina</taxon>
        <taxon>Sordariomycetes</taxon>
        <taxon>Sordariomycetidae</taxon>
        <taxon>Sordariales</taxon>
        <taxon>Lasiosphaeriaceae</taxon>
        <taxon>Apodospora</taxon>
    </lineage>
</organism>
<evidence type="ECO:0000313" key="2">
    <source>
        <dbReference type="EMBL" id="KAK3330574.1"/>
    </source>
</evidence>
<proteinExistence type="predicted"/>
<gene>
    <name evidence="2" type="ORF">B0H66DRAFT_68206</name>
</gene>
<evidence type="ECO:0000256" key="1">
    <source>
        <dbReference type="SAM" id="SignalP"/>
    </source>
</evidence>
<dbReference type="AlphaFoldDB" id="A0AAE0MGY4"/>
<protein>
    <recommendedName>
        <fullName evidence="4">3-carboxymuconate cyclase</fullName>
    </recommendedName>
</protein>
<keyword evidence="3" id="KW-1185">Reference proteome</keyword>